<keyword evidence="2" id="KW-0540">Nuclease</keyword>
<evidence type="ECO:0000259" key="7">
    <source>
        <dbReference type="Pfam" id="PF08340"/>
    </source>
</evidence>
<sequence length="295" mass="33229">MIHSMTGFGKASARFGSRTITVAIKSLNSKQADLSARIASIYREGELELRSLITDRLQRGKIDLTITMEDDALEGNTTPINKEALLGYVHQLQTLRTESGLDFPIDPVALLRLPGVMDSESSRTTEVSKEEWDVVRATTRQAVEELQAFRLQEGKMLYEVCASRIAKISALLEEITFPEAERIATIRQRLEEGLAKIAPQGGYDNSRLEQEMIYYIEKLDINEEKSRLAHHLSYFIEVLNADQPGQGKTLGFIAQEIGREINTMGSKSNQAEMQQLVVKMKDELEQIKEQVLNIL</sequence>
<evidence type="ECO:0000259" key="6">
    <source>
        <dbReference type="Pfam" id="PF03755"/>
    </source>
</evidence>
<comment type="cofactor">
    <cofactor evidence="1">
        <name>a divalent metal cation</name>
        <dbReference type="ChEBI" id="CHEBI:60240"/>
    </cofactor>
</comment>
<organism evidence="8 9">
    <name type="scientific">Porphyromonas somerae</name>
    <dbReference type="NCBI Taxonomy" id="322095"/>
    <lineage>
        <taxon>Bacteria</taxon>
        <taxon>Pseudomonadati</taxon>
        <taxon>Bacteroidota</taxon>
        <taxon>Bacteroidia</taxon>
        <taxon>Bacteroidales</taxon>
        <taxon>Porphyromonadaceae</taxon>
        <taxon>Porphyromonas</taxon>
    </lineage>
</organism>
<protein>
    <submittedName>
        <fullName evidence="8">TIGR00255 family protein</fullName>
    </submittedName>
</protein>
<dbReference type="PANTHER" id="PTHR30636">
    <property type="entry name" value="UPF0701 PROTEIN YICC"/>
    <property type="match status" value="1"/>
</dbReference>
<evidence type="ECO:0000256" key="5">
    <source>
        <dbReference type="ARBA" id="ARBA00035648"/>
    </source>
</evidence>
<evidence type="ECO:0000256" key="4">
    <source>
        <dbReference type="ARBA" id="ARBA00022801"/>
    </source>
</evidence>
<proteinExistence type="inferred from homology"/>
<feature type="domain" description="Endoribonuclease YicC-like N-terminal" evidence="6">
    <location>
        <begin position="2"/>
        <end position="158"/>
    </location>
</feature>
<dbReference type="PATRIC" id="fig|322095.3.peg.1600"/>
<dbReference type="AlphaFoldDB" id="A0A134B456"/>
<evidence type="ECO:0000256" key="2">
    <source>
        <dbReference type="ARBA" id="ARBA00022722"/>
    </source>
</evidence>
<keyword evidence="9" id="KW-1185">Reference proteome</keyword>
<comment type="caution">
    <text evidence="8">The sequence shown here is derived from an EMBL/GenBank/DDBJ whole genome shotgun (WGS) entry which is preliminary data.</text>
</comment>
<keyword evidence="3" id="KW-0255">Endonuclease</keyword>
<dbReference type="STRING" id="322095.HMPREF3185_01625"/>
<evidence type="ECO:0000256" key="1">
    <source>
        <dbReference type="ARBA" id="ARBA00001968"/>
    </source>
</evidence>
<dbReference type="GO" id="GO:0016787">
    <property type="term" value="F:hydrolase activity"/>
    <property type="evidence" value="ECO:0007669"/>
    <property type="project" value="UniProtKB-KW"/>
</dbReference>
<name>A0A134B456_9PORP</name>
<evidence type="ECO:0000313" key="8">
    <source>
        <dbReference type="EMBL" id="KXB74733.1"/>
    </source>
</evidence>
<dbReference type="RefSeq" id="WP_060935766.1">
    <property type="nucleotide sequence ID" value="NZ_KQ960459.1"/>
</dbReference>
<dbReference type="Proteomes" id="UP000070224">
    <property type="component" value="Unassembled WGS sequence"/>
</dbReference>
<feature type="domain" description="Endoribonuclease YicC-like C-terminal" evidence="7">
    <location>
        <begin position="180"/>
        <end position="294"/>
    </location>
</feature>
<keyword evidence="4" id="KW-0378">Hydrolase</keyword>
<dbReference type="NCBIfam" id="TIGR00255">
    <property type="entry name" value="YicC/YloC family endoribonuclease"/>
    <property type="match status" value="1"/>
</dbReference>
<dbReference type="InterPro" id="IPR013551">
    <property type="entry name" value="YicC-like_C"/>
</dbReference>
<gene>
    <name evidence="8" type="ORF">HMPREF3185_01625</name>
</gene>
<comment type="similarity">
    <text evidence="5">Belongs to the YicC/YloC family.</text>
</comment>
<dbReference type="Pfam" id="PF08340">
    <property type="entry name" value="YicC-like_C"/>
    <property type="match status" value="1"/>
</dbReference>
<dbReference type="PANTHER" id="PTHR30636:SF3">
    <property type="entry name" value="UPF0701 PROTEIN YICC"/>
    <property type="match status" value="1"/>
</dbReference>
<dbReference type="Pfam" id="PF03755">
    <property type="entry name" value="YicC-like_N"/>
    <property type="match status" value="1"/>
</dbReference>
<dbReference type="EMBL" id="LSDK01000113">
    <property type="protein sequence ID" value="KXB74733.1"/>
    <property type="molecule type" value="Genomic_DNA"/>
</dbReference>
<dbReference type="InterPro" id="IPR013527">
    <property type="entry name" value="YicC-like_N"/>
</dbReference>
<evidence type="ECO:0000313" key="9">
    <source>
        <dbReference type="Proteomes" id="UP000070224"/>
    </source>
</evidence>
<evidence type="ECO:0000256" key="3">
    <source>
        <dbReference type="ARBA" id="ARBA00022759"/>
    </source>
</evidence>
<dbReference type="OrthoDB" id="9771229at2"/>
<dbReference type="GO" id="GO:0004521">
    <property type="term" value="F:RNA endonuclease activity"/>
    <property type="evidence" value="ECO:0007669"/>
    <property type="project" value="InterPro"/>
</dbReference>
<accession>A0A134B456</accession>
<dbReference type="InterPro" id="IPR005229">
    <property type="entry name" value="YicC/YloC-like"/>
</dbReference>
<reference evidence="9" key="1">
    <citation type="submission" date="2016-01" db="EMBL/GenBank/DDBJ databases">
        <authorList>
            <person name="Mitreva M."/>
            <person name="Pepin K.H."/>
            <person name="Mihindukulasuriya K.A."/>
            <person name="Fulton R."/>
            <person name="Fronick C."/>
            <person name="O'Laughlin M."/>
            <person name="Miner T."/>
            <person name="Herter B."/>
            <person name="Rosa B.A."/>
            <person name="Cordes M."/>
            <person name="Tomlinson C."/>
            <person name="Wollam A."/>
            <person name="Palsikar V.B."/>
            <person name="Mardis E.R."/>
            <person name="Wilson R.K."/>
        </authorList>
    </citation>
    <scope>NUCLEOTIDE SEQUENCE [LARGE SCALE GENOMIC DNA]</scope>
    <source>
        <strain evidence="9">KA00683</strain>
    </source>
</reference>